<keyword evidence="4" id="KW-0328">Glycosyltransferase</keyword>
<feature type="non-terminal residue" evidence="11">
    <location>
        <position position="435"/>
    </location>
</feature>
<dbReference type="FunFam" id="3.40.50.2000:FF:000038">
    <property type="entry name" value="UDP-GlucuronosylTransferase"/>
    <property type="match status" value="1"/>
</dbReference>
<dbReference type="InterPro" id="IPR050271">
    <property type="entry name" value="UDP-glycosyltransferase"/>
</dbReference>
<evidence type="ECO:0000256" key="10">
    <source>
        <dbReference type="ARBA" id="ARBA00047475"/>
    </source>
</evidence>
<dbReference type="SUPFAM" id="SSF53756">
    <property type="entry name" value="UDP-Glycosyltransferase/glycogen phosphorylase"/>
    <property type="match status" value="1"/>
</dbReference>
<protein>
    <recommendedName>
        <fullName evidence="3">glucuronosyltransferase</fullName>
        <ecNumber evidence="3">2.4.1.17</ecNumber>
    </recommendedName>
</protein>
<feature type="non-terminal residue" evidence="11">
    <location>
        <position position="1"/>
    </location>
</feature>
<dbReference type="PANTHER" id="PTHR48043:SF23">
    <property type="entry name" value="UDP-GLUCURONOSYLTRANSFERASE"/>
    <property type="match status" value="1"/>
</dbReference>
<dbReference type="InterPro" id="IPR002213">
    <property type="entry name" value="UDP_glucos_trans"/>
</dbReference>
<dbReference type="PANTHER" id="PTHR48043">
    <property type="entry name" value="EG:EG0003.4 PROTEIN-RELATED"/>
    <property type="match status" value="1"/>
</dbReference>
<evidence type="ECO:0000256" key="6">
    <source>
        <dbReference type="ARBA" id="ARBA00022692"/>
    </source>
</evidence>
<comment type="subcellular location">
    <subcellularLocation>
        <location evidence="1">Membrane</location>
        <topology evidence="1">Single-pass membrane protein</topology>
    </subcellularLocation>
</comment>
<evidence type="ECO:0000256" key="8">
    <source>
        <dbReference type="ARBA" id="ARBA00022989"/>
    </source>
</evidence>
<sequence length="435" mass="48648">TLIPIVDPSLSDGTRKSTVIHVPPHETVRAQFEGEKFNLSYFEFAEFNPVLPFIVGPILAKPFYLTCEKVVNEPGLIETLRGEHFDVMITENFDVCGMGISHAVAPKSVIGLSSSFVNGWQFEEFGVPEANSYVPSKGSASLKVHSFISRFFNVLDAFLGKVMFYPTHHWIDGVLWQRFGPDYPSVAAQSANVAYFMVNSEPLLDFAGPTMSRYWEEVLALRSRSVLISFGTVAESQIMPIEMKRSVAKTVARFPETTFIWKYEIEDDFTRDTASLVPNLILTKWMPQVDLLNHDKVNLFVTHGGMGSTLEAAFRGVPGIFVPLFGDQLRNAGMMQHNGLGKVFTKSDLASEEKFTAVLREVLTDEKYRKKAKETSRKLAAKPFSAKELLIKHVEFAAEFGPSPALRPQSVDMNCIEYNNYDIVILVTFSAACLV</sequence>
<keyword evidence="9" id="KW-0472">Membrane</keyword>
<accession>A0AAV5TE57</accession>
<evidence type="ECO:0000256" key="2">
    <source>
        <dbReference type="ARBA" id="ARBA00009995"/>
    </source>
</evidence>
<gene>
    <name evidence="11" type="ORF">PENTCL1PPCAC_14379</name>
</gene>
<dbReference type="AlphaFoldDB" id="A0AAV5TE57"/>
<proteinExistence type="inferred from homology"/>
<evidence type="ECO:0000256" key="3">
    <source>
        <dbReference type="ARBA" id="ARBA00012544"/>
    </source>
</evidence>
<evidence type="ECO:0000313" key="12">
    <source>
        <dbReference type="Proteomes" id="UP001432027"/>
    </source>
</evidence>
<evidence type="ECO:0000256" key="9">
    <source>
        <dbReference type="ARBA" id="ARBA00023136"/>
    </source>
</evidence>
<dbReference type="EC" id="2.4.1.17" evidence="3"/>
<evidence type="ECO:0000256" key="4">
    <source>
        <dbReference type="ARBA" id="ARBA00022676"/>
    </source>
</evidence>
<name>A0AAV5TE57_9BILA</name>
<reference evidence="11" key="1">
    <citation type="submission" date="2023-10" db="EMBL/GenBank/DDBJ databases">
        <title>Genome assembly of Pristionchus species.</title>
        <authorList>
            <person name="Yoshida K."/>
            <person name="Sommer R.J."/>
        </authorList>
    </citation>
    <scope>NUCLEOTIDE SEQUENCE</scope>
    <source>
        <strain evidence="11">RS0144</strain>
    </source>
</reference>
<comment type="catalytic activity">
    <reaction evidence="10">
        <text>glucuronate acceptor + UDP-alpha-D-glucuronate = acceptor beta-D-glucuronoside + UDP + H(+)</text>
        <dbReference type="Rhea" id="RHEA:21032"/>
        <dbReference type="ChEBI" id="CHEBI:15378"/>
        <dbReference type="ChEBI" id="CHEBI:58052"/>
        <dbReference type="ChEBI" id="CHEBI:58223"/>
        <dbReference type="ChEBI" id="CHEBI:132367"/>
        <dbReference type="ChEBI" id="CHEBI:132368"/>
        <dbReference type="EC" id="2.4.1.17"/>
    </reaction>
</comment>
<evidence type="ECO:0000313" key="11">
    <source>
        <dbReference type="EMBL" id="GMS92204.1"/>
    </source>
</evidence>
<keyword evidence="7" id="KW-0732">Signal</keyword>
<comment type="similarity">
    <text evidence="2">Belongs to the UDP-glycosyltransferase family.</text>
</comment>
<dbReference type="GO" id="GO:0015020">
    <property type="term" value="F:glucuronosyltransferase activity"/>
    <property type="evidence" value="ECO:0007669"/>
    <property type="project" value="UniProtKB-EC"/>
</dbReference>
<keyword evidence="8" id="KW-1133">Transmembrane helix</keyword>
<comment type="caution">
    <text evidence="11">The sequence shown here is derived from an EMBL/GenBank/DDBJ whole genome shotgun (WGS) entry which is preliminary data.</text>
</comment>
<dbReference type="Pfam" id="PF00201">
    <property type="entry name" value="UDPGT"/>
    <property type="match status" value="1"/>
</dbReference>
<keyword evidence="5" id="KW-0808">Transferase</keyword>
<dbReference type="CDD" id="cd03784">
    <property type="entry name" value="GT1_Gtf-like"/>
    <property type="match status" value="1"/>
</dbReference>
<dbReference type="Proteomes" id="UP001432027">
    <property type="component" value="Unassembled WGS sequence"/>
</dbReference>
<keyword evidence="6" id="KW-0812">Transmembrane</keyword>
<organism evidence="11 12">
    <name type="scientific">Pristionchus entomophagus</name>
    <dbReference type="NCBI Taxonomy" id="358040"/>
    <lineage>
        <taxon>Eukaryota</taxon>
        <taxon>Metazoa</taxon>
        <taxon>Ecdysozoa</taxon>
        <taxon>Nematoda</taxon>
        <taxon>Chromadorea</taxon>
        <taxon>Rhabditida</taxon>
        <taxon>Rhabditina</taxon>
        <taxon>Diplogasteromorpha</taxon>
        <taxon>Diplogasteroidea</taxon>
        <taxon>Neodiplogasteridae</taxon>
        <taxon>Pristionchus</taxon>
    </lineage>
</organism>
<dbReference type="EMBL" id="BTSX01000004">
    <property type="protein sequence ID" value="GMS92204.1"/>
    <property type="molecule type" value="Genomic_DNA"/>
</dbReference>
<evidence type="ECO:0000256" key="7">
    <source>
        <dbReference type="ARBA" id="ARBA00022729"/>
    </source>
</evidence>
<dbReference type="GO" id="GO:0016020">
    <property type="term" value="C:membrane"/>
    <property type="evidence" value="ECO:0007669"/>
    <property type="project" value="UniProtKB-SubCell"/>
</dbReference>
<dbReference type="Gene3D" id="3.40.50.2000">
    <property type="entry name" value="Glycogen Phosphorylase B"/>
    <property type="match status" value="1"/>
</dbReference>
<keyword evidence="12" id="KW-1185">Reference proteome</keyword>
<evidence type="ECO:0000256" key="5">
    <source>
        <dbReference type="ARBA" id="ARBA00022679"/>
    </source>
</evidence>
<evidence type="ECO:0000256" key="1">
    <source>
        <dbReference type="ARBA" id="ARBA00004167"/>
    </source>
</evidence>